<dbReference type="Pfam" id="PF05920">
    <property type="entry name" value="Homeobox_KN"/>
    <property type="match status" value="1"/>
</dbReference>
<dbReference type="InterPro" id="IPR009057">
    <property type="entry name" value="Homeodomain-like_sf"/>
</dbReference>
<sequence length="416" mass="47801">MEYRSMQESISRREITENDAMMESKNSMIHVVSMIEYLNTKMKLEQYTEVMDILKSIRNMKDPELVKLWDEAIVQIHLRRNNLPMSPINKFRVRQRHPPPPGICEDGRGRQARMLRSSRRVLAAWYQRHALNPYPSGTEKRKLALEAGLTLKQVSMWFTNKRRRRRMQDFREDEIGSASCSVGQGHSCAESSCHVVTSTELDENNNCARYGTSNISSMVGNCSEWVTRGENTGSCIKSYLKSFLEKRMQIDEQQTCSTTQYCPLDQEEQGNKFREEFNPCTEISSSTSNIQFSIFDERITAVAKRLSSYCDETINLSLKESRSISMTTHDQEFVMGTGSDEQYHWSNAANNSALYDTALSTRFYGDCYHGSNNNNGDHEDVEIAQFSQSAQAREDLHGNNYIHLTMSQEVNHGNMD</sequence>
<dbReference type="InterPro" id="IPR008422">
    <property type="entry name" value="KN_HD"/>
</dbReference>
<gene>
    <name evidence="6" type="ORF">DPMN_063365</name>
</gene>
<organism evidence="6 7">
    <name type="scientific">Dreissena polymorpha</name>
    <name type="common">Zebra mussel</name>
    <name type="synonym">Mytilus polymorpha</name>
    <dbReference type="NCBI Taxonomy" id="45954"/>
    <lineage>
        <taxon>Eukaryota</taxon>
        <taxon>Metazoa</taxon>
        <taxon>Spiralia</taxon>
        <taxon>Lophotrochozoa</taxon>
        <taxon>Mollusca</taxon>
        <taxon>Bivalvia</taxon>
        <taxon>Autobranchia</taxon>
        <taxon>Heteroconchia</taxon>
        <taxon>Euheterodonta</taxon>
        <taxon>Imparidentia</taxon>
        <taxon>Neoheterodontei</taxon>
        <taxon>Myida</taxon>
        <taxon>Dreissenoidea</taxon>
        <taxon>Dreissenidae</taxon>
        <taxon>Dreissena</taxon>
    </lineage>
</organism>
<reference evidence="6" key="1">
    <citation type="journal article" date="2019" name="bioRxiv">
        <title>The Genome of the Zebra Mussel, Dreissena polymorpha: A Resource for Invasive Species Research.</title>
        <authorList>
            <person name="McCartney M.A."/>
            <person name="Auch B."/>
            <person name="Kono T."/>
            <person name="Mallez S."/>
            <person name="Zhang Y."/>
            <person name="Obille A."/>
            <person name="Becker A."/>
            <person name="Abrahante J.E."/>
            <person name="Garbe J."/>
            <person name="Badalamenti J.P."/>
            <person name="Herman A."/>
            <person name="Mangelson H."/>
            <person name="Liachko I."/>
            <person name="Sullivan S."/>
            <person name="Sone E.D."/>
            <person name="Koren S."/>
            <person name="Silverstein K.A.T."/>
            <person name="Beckman K.B."/>
            <person name="Gohl D.M."/>
        </authorList>
    </citation>
    <scope>NUCLEOTIDE SEQUENCE</scope>
    <source>
        <strain evidence="6">Duluth1</strain>
        <tissue evidence="6">Whole animal</tissue>
    </source>
</reference>
<reference evidence="6" key="2">
    <citation type="submission" date="2020-11" db="EMBL/GenBank/DDBJ databases">
        <authorList>
            <person name="McCartney M.A."/>
            <person name="Auch B."/>
            <person name="Kono T."/>
            <person name="Mallez S."/>
            <person name="Becker A."/>
            <person name="Gohl D.M."/>
            <person name="Silverstein K.A.T."/>
            <person name="Koren S."/>
            <person name="Bechman K.B."/>
            <person name="Herman A."/>
            <person name="Abrahante J.E."/>
            <person name="Garbe J."/>
        </authorList>
    </citation>
    <scope>NUCLEOTIDE SEQUENCE</scope>
    <source>
        <strain evidence="6">Duluth1</strain>
        <tissue evidence="6">Whole animal</tissue>
    </source>
</reference>
<evidence type="ECO:0000313" key="6">
    <source>
        <dbReference type="EMBL" id="KAH3720466.1"/>
    </source>
</evidence>
<dbReference type="SMART" id="SM00389">
    <property type="entry name" value="HOX"/>
    <property type="match status" value="1"/>
</dbReference>
<dbReference type="EMBL" id="JAIWYP010000013">
    <property type="protein sequence ID" value="KAH3720466.1"/>
    <property type="molecule type" value="Genomic_DNA"/>
</dbReference>
<feature type="DNA-binding region" description="Homeobox" evidence="4">
    <location>
        <begin position="107"/>
        <end position="169"/>
    </location>
</feature>
<feature type="domain" description="Homeobox" evidence="5">
    <location>
        <begin position="105"/>
        <end position="168"/>
    </location>
</feature>
<name>A0A9D4CBA4_DREPO</name>
<keyword evidence="1 4" id="KW-0238">DNA-binding</keyword>
<dbReference type="GO" id="GO:0000978">
    <property type="term" value="F:RNA polymerase II cis-regulatory region sequence-specific DNA binding"/>
    <property type="evidence" value="ECO:0007669"/>
    <property type="project" value="TreeGrafter"/>
</dbReference>
<dbReference type="Gene3D" id="1.10.10.60">
    <property type="entry name" value="Homeodomain-like"/>
    <property type="match status" value="1"/>
</dbReference>
<dbReference type="PROSITE" id="PS50071">
    <property type="entry name" value="HOMEOBOX_2"/>
    <property type="match status" value="1"/>
</dbReference>
<evidence type="ECO:0000259" key="5">
    <source>
        <dbReference type="PROSITE" id="PS50071"/>
    </source>
</evidence>
<evidence type="ECO:0000313" key="7">
    <source>
        <dbReference type="Proteomes" id="UP000828390"/>
    </source>
</evidence>
<dbReference type="GO" id="GO:0005634">
    <property type="term" value="C:nucleus"/>
    <property type="evidence" value="ECO:0007669"/>
    <property type="project" value="UniProtKB-SubCell"/>
</dbReference>
<dbReference type="PANTHER" id="PTHR10390:SF34">
    <property type="entry name" value="ANOMALOUS HOMEOBOX PROTEIN"/>
    <property type="match status" value="1"/>
</dbReference>
<evidence type="ECO:0000256" key="4">
    <source>
        <dbReference type="PROSITE-ProRule" id="PRU00108"/>
    </source>
</evidence>
<comment type="caution">
    <text evidence="6">The sequence shown here is derived from an EMBL/GenBank/DDBJ whole genome shotgun (WGS) entry which is preliminary data.</text>
</comment>
<dbReference type="Proteomes" id="UP000828390">
    <property type="component" value="Unassembled WGS sequence"/>
</dbReference>
<keyword evidence="7" id="KW-1185">Reference proteome</keyword>
<dbReference type="CDD" id="cd00086">
    <property type="entry name" value="homeodomain"/>
    <property type="match status" value="1"/>
</dbReference>
<dbReference type="SUPFAM" id="SSF46689">
    <property type="entry name" value="Homeodomain-like"/>
    <property type="match status" value="1"/>
</dbReference>
<evidence type="ECO:0000256" key="1">
    <source>
        <dbReference type="ARBA" id="ARBA00023125"/>
    </source>
</evidence>
<evidence type="ECO:0000256" key="3">
    <source>
        <dbReference type="ARBA" id="ARBA00023242"/>
    </source>
</evidence>
<accession>A0A9D4CBA4</accession>
<comment type="subcellular location">
    <subcellularLocation>
        <location evidence="4">Nucleus</location>
    </subcellularLocation>
</comment>
<dbReference type="GO" id="GO:0014857">
    <property type="term" value="P:regulation of skeletal muscle cell proliferation"/>
    <property type="evidence" value="ECO:0007669"/>
    <property type="project" value="TreeGrafter"/>
</dbReference>
<dbReference type="InterPro" id="IPR001356">
    <property type="entry name" value="HD"/>
</dbReference>
<keyword evidence="3 4" id="KW-0539">Nucleus</keyword>
<dbReference type="PANTHER" id="PTHR10390">
    <property type="entry name" value="HOMEOBOX PROTEIN SIX"/>
    <property type="match status" value="1"/>
</dbReference>
<dbReference type="OrthoDB" id="6110335at2759"/>
<proteinExistence type="predicted"/>
<dbReference type="GO" id="GO:0000981">
    <property type="term" value="F:DNA-binding transcription factor activity, RNA polymerase II-specific"/>
    <property type="evidence" value="ECO:0007669"/>
    <property type="project" value="TreeGrafter"/>
</dbReference>
<dbReference type="AlphaFoldDB" id="A0A9D4CBA4"/>
<keyword evidence="2 4" id="KW-0371">Homeobox</keyword>
<evidence type="ECO:0000256" key="2">
    <source>
        <dbReference type="ARBA" id="ARBA00023155"/>
    </source>
</evidence>
<protein>
    <recommendedName>
        <fullName evidence="5">Homeobox domain-containing protein</fullName>
    </recommendedName>
</protein>
<dbReference type="GO" id="GO:0005667">
    <property type="term" value="C:transcription regulator complex"/>
    <property type="evidence" value="ECO:0007669"/>
    <property type="project" value="TreeGrafter"/>
</dbReference>